<evidence type="ECO:0000313" key="1">
    <source>
        <dbReference type="EMBL" id="GCL42706.1"/>
    </source>
</evidence>
<dbReference type="RefSeq" id="WP_137908277.1">
    <property type="nucleotide sequence ID" value="NZ_BJCF01000025.1"/>
</dbReference>
<name>A0A480AF63_9CYAN</name>
<reference evidence="2" key="1">
    <citation type="submission" date="2019-02" db="EMBL/GenBank/DDBJ databases">
        <title>Draft genome sequence of Dolichospermum planctonicum NIES-80.</title>
        <authorList>
            <person name="Yamaguchi H."/>
            <person name="Suzuki S."/>
            <person name="Kawachi M."/>
        </authorList>
    </citation>
    <scope>NUCLEOTIDE SEQUENCE [LARGE SCALE GENOMIC DNA]</scope>
    <source>
        <strain evidence="2">NIES-80</strain>
    </source>
</reference>
<evidence type="ECO:0000313" key="2">
    <source>
        <dbReference type="Proteomes" id="UP000299367"/>
    </source>
</evidence>
<dbReference type="OrthoDB" id="466141at2"/>
<dbReference type="AlphaFoldDB" id="A0A480AF63"/>
<dbReference type="EMBL" id="BJCF01000025">
    <property type="protein sequence ID" value="GCL42706.1"/>
    <property type="molecule type" value="Genomic_DNA"/>
</dbReference>
<dbReference type="Proteomes" id="UP000299367">
    <property type="component" value="Unassembled WGS sequence"/>
</dbReference>
<protein>
    <submittedName>
        <fullName evidence="1">Uncharacterized protein</fullName>
    </submittedName>
</protein>
<comment type="caution">
    <text evidence="1">The sequence shown here is derived from an EMBL/GenBank/DDBJ whole genome shotgun (WGS) entry which is preliminary data.</text>
</comment>
<gene>
    <name evidence="1" type="ORF">NIES80_24130</name>
</gene>
<organism evidence="1 2">
    <name type="scientific">Dolichospermum planctonicum</name>
    <dbReference type="NCBI Taxonomy" id="136072"/>
    <lineage>
        <taxon>Bacteria</taxon>
        <taxon>Bacillati</taxon>
        <taxon>Cyanobacteriota</taxon>
        <taxon>Cyanophyceae</taxon>
        <taxon>Nostocales</taxon>
        <taxon>Aphanizomenonaceae</taxon>
        <taxon>Dolichospermum</taxon>
    </lineage>
</organism>
<proteinExistence type="predicted"/>
<accession>A0A480AF63</accession>
<sequence length="372" mass="42723">MQNLHKLLNTENSELAKILRFNLYGLVAILTQANQEYPIDPGIGLSEELLQELDELLQHTRLIEEVEDLGELKESPLINDLKLFKLKAAFNNDPELNFYLGTSPIQSQNDGEIWNEIQRKLLRVPEDLAIFWREIALKTAQELGAIVDHENLEELPFFRDEIIYPGLNGTVKAKGLCLSQKALLNSEITQNHLSENLYSIAGFLLLYVKFIEIDTDLHHALKSVFSFDVVSLNSKLEQRHQYIDALKDRFYRIQKYSENIDIIVELCAWIDIDEAINSLVFIPPAESYSWWGKLQKESRRILRKAADKAIKAGNEVRIKQLSGLYADVCEFSKDDLQLDCGGTPGEVLTCLRVYAKINQQEYPGRVIFRTLR</sequence>